<dbReference type="InterPro" id="IPR050204">
    <property type="entry name" value="AraC_XylS_family_regulators"/>
</dbReference>
<dbReference type="InterPro" id="IPR035418">
    <property type="entry name" value="AraC-bd_2"/>
</dbReference>
<dbReference type="InterPro" id="IPR009057">
    <property type="entry name" value="Homeodomain-like_sf"/>
</dbReference>
<dbReference type="SMART" id="SM00342">
    <property type="entry name" value="HTH_ARAC"/>
    <property type="match status" value="1"/>
</dbReference>
<accession>A0ABZ3BR99</accession>
<evidence type="ECO:0000256" key="1">
    <source>
        <dbReference type="ARBA" id="ARBA00023015"/>
    </source>
</evidence>
<dbReference type="EMBL" id="CP150850">
    <property type="protein sequence ID" value="WZW57798.1"/>
    <property type="molecule type" value="Genomic_DNA"/>
</dbReference>
<dbReference type="Gene3D" id="1.10.10.60">
    <property type="entry name" value="Homeodomain-like"/>
    <property type="match status" value="1"/>
</dbReference>
<keyword evidence="2" id="KW-0238">DNA-binding</keyword>
<feature type="domain" description="HTH araC/xylS-type" evidence="5">
    <location>
        <begin position="322"/>
        <end position="421"/>
    </location>
</feature>
<protein>
    <submittedName>
        <fullName evidence="6">AraC family transcriptional regulator</fullName>
    </submittedName>
</protein>
<dbReference type="PANTHER" id="PTHR46796:SF12">
    <property type="entry name" value="HTH-TYPE DNA-BINDING TRANSCRIPTIONAL ACTIVATOR EUTR"/>
    <property type="match status" value="1"/>
</dbReference>
<evidence type="ECO:0000256" key="2">
    <source>
        <dbReference type="ARBA" id="ARBA00023125"/>
    </source>
</evidence>
<evidence type="ECO:0000313" key="7">
    <source>
        <dbReference type="Proteomes" id="UP001484179"/>
    </source>
</evidence>
<dbReference type="PROSITE" id="PS01124">
    <property type="entry name" value="HTH_ARAC_FAMILY_2"/>
    <property type="match status" value="1"/>
</dbReference>
<proteinExistence type="predicted"/>
<reference evidence="6 7" key="1">
    <citation type="submission" date="2024-04" db="EMBL/GenBank/DDBJ databases">
        <title>Biological Control Activity of Plant Growth Promoting Rhizobacteria Burkholderia pyrrocinia BX1 against Tobacco black shank Introduction Tobacco black shank (TBS) caused by the oomycete Phytophthora. nicotianae (P. nicotianae) has become a destructive soil.</title>
        <authorList>
            <person name="Liu X."/>
            <person name="Shu C."/>
        </authorList>
    </citation>
    <scope>NUCLEOTIDE SEQUENCE [LARGE SCALE GENOMIC DNA]</scope>
    <source>
        <strain evidence="6 7">BX1</strain>
    </source>
</reference>
<sequence length="425" mass="46725">MISTIRNLQTAREFDPPFLVPHAARYPDFSPAGAGLSDSCETFDKPDKDQYHPFRISRSQEKPMWHDAHPRPAGCAARKTPHRRRPMPLTPNADVLSALYRNCVFRSGLRTDAHEQVSLELAEHALRWKQGVPDAALFKGQLNQLSVYALQYGAEVEVAPRPFDGFSLVHTSLAGGAEIECDGHVMGVSEGRTAVLAPTSRVRLRWRSGTRQLIVKVPDSLMRAVCGRRPDDAAPGLAPGFLLPTALASQWDLIAQSLLNVLAVADDGGIRAEWRDHFERSLALFLLVHCPPSPAAAQAVPAPQARGAPPQAGSRGGIRQMDALHEFIHARLCAPISLEDLARAAGVSLRTLNVLCRRYHGATPMELLRNIRLDAARVQLLTDPVASITDTALTFGFGHLGRFSAYYFARFDELPRDTQKKRAPN</sequence>
<keyword evidence="3" id="KW-0804">Transcription</keyword>
<keyword evidence="7" id="KW-1185">Reference proteome</keyword>
<evidence type="ECO:0000259" key="5">
    <source>
        <dbReference type="PROSITE" id="PS01124"/>
    </source>
</evidence>
<dbReference type="SUPFAM" id="SSF46689">
    <property type="entry name" value="Homeodomain-like"/>
    <property type="match status" value="1"/>
</dbReference>
<dbReference type="RefSeq" id="WP_231944146.1">
    <property type="nucleotide sequence ID" value="NZ_CP150850.1"/>
</dbReference>
<dbReference type="Pfam" id="PF12833">
    <property type="entry name" value="HTH_18"/>
    <property type="match status" value="1"/>
</dbReference>
<keyword evidence="1" id="KW-0805">Transcription regulation</keyword>
<dbReference type="Proteomes" id="UP001484179">
    <property type="component" value="Chromosome 2"/>
</dbReference>
<name>A0ABZ3BR99_BURPY</name>
<evidence type="ECO:0000313" key="6">
    <source>
        <dbReference type="EMBL" id="WZW57798.1"/>
    </source>
</evidence>
<organism evidence="6 7">
    <name type="scientific">Burkholderia pyrrocinia</name>
    <name type="common">Pseudomonas pyrrocinia</name>
    <dbReference type="NCBI Taxonomy" id="60550"/>
    <lineage>
        <taxon>Bacteria</taxon>
        <taxon>Pseudomonadati</taxon>
        <taxon>Pseudomonadota</taxon>
        <taxon>Betaproteobacteria</taxon>
        <taxon>Burkholderiales</taxon>
        <taxon>Burkholderiaceae</taxon>
        <taxon>Burkholderia</taxon>
        <taxon>Burkholderia cepacia complex</taxon>
    </lineage>
</organism>
<evidence type="ECO:0000256" key="4">
    <source>
        <dbReference type="SAM" id="MobiDB-lite"/>
    </source>
</evidence>
<dbReference type="InterPro" id="IPR018060">
    <property type="entry name" value="HTH_AraC"/>
</dbReference>
<feature type="region of interest" description="Disordered" evidence="4">
    <location>
        <begin position="62"/>
        <end position="90"/>
    </location>
</feature>
<gene>
    <name evidence="6" type="ORF">WN985_20350</name>
</gene>
<dbReference type="PANTHER" id="PTHR46796">
    <property type="entry name" value="HTH-TYPE TRANSCRIPTIONAL ACTIVATOR RHAS-RELATED"/>
    <property type="match status" value="1"/>
</dbReference>
<dbReference type="Pfam" id="PF14525">
    <property type="entry name" value="AraC_binding_2"/>
    <property type="match status" value="1"/>
</dbReference>
<evidence type="ECO:0000256" key="3">
    <source>
        <dbReference type="ARBA" id="ARBA00023163"/>
    </source>
</evidence>